<dbReference type="InterPro" id="IPR001207">
    <property type="entry name" value="Transposase_mutator"/>
</dbReference>
<organism evidence="4">
    <name type="scientific">hydrothermal vent metagenome</name>
    <dbReference type="NCBI Taxonomy" id="652676"/>
    <lineage>
        <taxon>unclassified sequences</taxon>
        <taxon>metagenomes</taxon>
        <taxon>ecological metagenomes</taxon>
    </lineage>
</organism>
<gene>
    <name evidence="4" type="ORF">MNB_SV-6-1715</name>
</gene>
<dbReference type="Pfam" id="PF00872">
    <property type="entry name" value="Transposase_mut"/>
    <property type="match status" value="1"/>
</dbReference>
<dbReference type="NCBIfam" id="NF033543">
    <property type="entry name" value="transpos_IS256"/>
    <property type="match status" value="1"/>
</dbReference>
<dbReference type="GO" id="GO:0004803">
    <property type="term" value="F:transposase activity"/>
    <property type="evidence" value="ECO:0007669"/>
    <property type="project" value="InterPro"/>
</dbReference>
<evidence type="ECO:0000313" key="4">
    <source>
        <dbReference type="EMBL" id="SFV50357.1"/>
    </source>
</evidence>
<sequence>MNTISKKVSIDDIDFKALSKECKTQEDISKLTKQFMKNMIEGMLQAELEEHLSISDTTSKNGSYSKTVRSDAGEIELSIPRDRKAEFSPQIVAKGQRDISGIDDKIISMYARGMSQRDIEKQIKEMYDVNISDTVISRIIDRVTPQIKAWQNRTLEAIYPIVYMDAMVFKIKDDNGFYKNRALHFAIGITLEGKKDLLGMWLTDNEGAKFWLSIVAELKNRGVEDILIASVDGLKGFSEAINSVFPQTIVQRCIIHQIRYSLKYIGSKYQKEFMNDLKRVYKAPTKDAAEIALLELEEKWEKRYPMVINSWKNNWEELSAYFEYSEPIRRIIYTTNTVEGFNRQIRKITKTKGGFSNDDSLLKLVFLAYRDISKKWEKSISNWAEIISQLSIHFNDRLEGKIR</sequence>
<proteinExistence type="predicted"/>
<dbReference type="GO" id="GO:0003677">
    <property type="term" value="F:DNA binding"/>
    <property type="evidence" value="ECO:0007669"/>
    <property type="project" value="UniProtKB-KW"/>
</dbReference>
<dbReference type="EMBL" id="FPHC01000010">
    <property type="protein sequence ID" value="SFV50357.1"/>
    <property type="molecule type" value="Genomic_DNA"/>
</dbReference>
<name>A0A1W1BA52_9ZZZZ</name>
<dbReference type="PANTHER" id="PTHR33217:SF8">
    <property type="entry name" value="MUTATOR FAMILY TRANSPOSASE"/>
    <property type="match status" value="1"/>
</dbReference>
<evidence type="ECO:0000256" key="2">
    <source>
        <dbReference type="ARBA" id="ARBA00023125"/>
    </source>
</evidence>
<accession>A0A1W1BA52</accession>
<dbReference type="PANTHER" id="PTHR33217">
    <property type="entry name" value="TRANSPOSASE FOR INSERTION SEQUENCE ELEMENT IS1081"/>
    <property type="match status" value="1"/>
</dbReference>
<keyword evidence="3" id="KW-0233">DNA recombination</keyword>
<dbReference type="GO" id="GO:0006313">
    <property type="term" value="P:DNA transposition"/>
    <property type="evidence" value="ECO:0007669"/>
    <property type="project" value="InterPro"/>
</dbReference>
<protein>
    <submittedName>
        <fullName evidence="4">Mobile element protein</fullName>
    </submittedName>
</protein>
<evidence type="ECO:0000256" key="3">
    <source>
        <dbReference type="ARBA" id="ARBA00023172"/>
    </source>
</evidence>
<dbReference type="AlphaFoldDB" id="A0A1W1BA52"/>
<evidence type="ECO:0000256" key="1">
    <source>
        <dbReference type="ARBA" id="ARBA00022578"/>
    </source>
</evidence>
<dbReference type="PROSITE" id="PS01007">
    <property type="entry name" value="TRANSPOSASE_MUTATOR"/>
    <property type="match status" value="1"/>
</dbReference>
<keyword evidence="2" id="KW-0238">DNA-binding</keyword>
<keyword evidence="1" id="KW-0815">Transposition</keyword>
<reference evidence="4" key="1">
    <citation type="submission" date="2016-10" db="EMBL/GenBank/DDBJ databases">
        <authorList>
            <person name="de Groot N.N."/>
        </authorList>
    </citation>
    <scope>NUCLEOTIDE SEQUENCE</scope>
</reference>